<dbReference type="InterPro" id="IPR036390">
    <property type="entry name" value="WH_DNA-bd_sf"/>
</dbReference>
<dbReference type="AlphaFoldDB" id="A0A098VQX8"/>
<dbReference type="PANTHER" id="PTHR10539">
    <property type="entry name" value="26S PROTEASOME NON-ATPASE REGULATORY SUBUNIT 13"/>
    <property type="match status" value="1"/>
</dbReference>
<comment type="caution">
    <text evidence="5">The sequence shown here is derived from an EMBL/GenBank/DDBJ whole genome shotgun (WGS) entry which is preliminary data.</text>
</comment>
<name>A0A098VQX8_9MICR</name>
<dbReference type="InterPro" id="IPR035298">
    <property type="entry name" value="PSMD13"/>
</dbReference>
<protein>
    <submittedName>
        <fullName evidence="5">Putative regulatory subunit Rpn9 of 26S proteasome</fullName>
    </submittedName>
</protein>
<evidence type="ECO:0000259" key="3">
    <source>
        <dbReference type="Pfam" id="PF01399"/>
    </source>
</evidence>
<evidence type="ECO:0000256" key="2">
    <source>
        <dbReference type="ARBA" id="ARBA00022942"/>
    </source>
</evidence>
<comment type="similarity">
    <text evidence="1">Belongs to the proteasome subunit S11 family.</text>
</comment>
<dbReference type="GO" id="GO:0005198">
    <property type="term" value="F:structural molecule activity"/>
    <property type="evidence" value="ECO:0007669"/>
    <property type="project" value="TreeGrafter"/>
</dbReference>
<dbReference type="GO" id="GO:0005829">
    <property type="term" value="C:cytosol"/>
    <property type="evidence" value="ECO:0007669"/>
    <property type="project" value="TreeGrafter"/>
</dbReference>
<dbReference type="Proteomes" id="UP000029725">
    <property type="component" value="Unassembled WGS sequence"/>
</dbReference>
<dbReference type="GO" id="GO:0008541">
    <property type="term" value="C:proteasome regulatory particle, lid subcomplex"/>
    <property type="evidence" value="ECO:0007669"/>
    <property type="project" value="TreeGrafter"/>
</dbReference>
<feature type="domain" description="PCI" evidence="3">
    <location>
        <begin position="198"/>
        <end position="251"/>
    </location>
</feature>
<evidence type="ECO:0000256" key="1">
    <source>
        <dbReference type="ARBA" id="ARBA00006207"/>
    </source>
</evidence>
<reference evidence="5 6" key="1">
    <citation type="submission" date="2014-04" db="EMBL/GenBank/DDBJ databases">
        <title>A new species of microsporidia sheds light on the evolution of extreme parasitism.</title>
        <authorList>
            <person name="Haag K.L."/>
            <person name="James T.Y."/>
            <person name="Larsson R."/>
            <person name="Schaer T.M."/>
            <person name="Refardt D."/>
            <person name="Pombert J.-F."/>
            <person name="Ebert D."/>
        </authorList>
    </citation>
    <scope>NUCLEOTIDE SEQUENCE [LARGE SCALE GENOMIC DNA]</scope>
    <source>
        <strain evidence="5 6">UGP3</strain>
        <tissue evidence="5">Spores</tissue>
    </source>
</reference>
<dbReference type="SUPFAM" id="SSF46785">
    <property type="entry name" value="Winged helix' DNA-binding domain"/>
    <property type="match status" value="1"/>
</dbReference>
<accession>A0A098VQX8</accession>
<dbReference type="GO" id="GO:0005634">
    <property type="term" value="C:nucleus"/>
    <property type="evidence" value="ECO:0007669"/>
    <property type="project" value="TreeGrafter"/>
</dbReference>
<dbReference type="VEuPathDB" id="MicrosporidiaDB:DI09_35p210"/>
<sequence length="290" mass="32374">MDIDLSGASSFLSSISKSAELSQDNIELLRDIQSLYDHKLWHPLTLRLLAFFSSPQTAKLRFRLFTQVVQTIATFIQPVALIKLAVLTVDTLAASEAEAFLLKLKEHKEVLSDPAAHSLLLTQLSLKLLDSKRADAIKEAVQNSKDSAKFIENTPCIDKAIFASHWLLVTNIAKEAIISASEVSVVLEKISLMSITNLLFQRSLSGGSRDVSFKEIAESANIPEDKVEFALMKLISQKLAKGFIDETTHIFKYSWVHPRSLTISNCKQLSMRFSTWLQHAETSLNELVSK</sequence>
<evidence type="ECO:0000259" key="4">
    <source>
        <dbReference type="Pfam" id="PF22037"/>
    </source>
</evidence>
<dbReference type="Pfam" id="PF01399">
    <property type="entry name" value="PCI"/>
    <property type="match status" value="1"/>
</dbReference>
<dbReference type="HOGENOM" id="CLU_042989_0_0_1"/>
<evidence type="ECO:0000313" key="5">
    <source>
        <dbReference type="EMBL" id="KGG51433.1"/>
    </source>
</evidence>
<dbReference type="GO" id="GO:0006511">
    <property type="term" value="P:ubiquitin-dependent protein catabolic process"/>
    <property type="evidence" value="ECO:0007669"/>
    <property type="project" value="TreeGrafter"/>
</dbReference>
<evidence type="ECO:0000313" key="6">
    <source>
        <dbReference type="Proteomes" id="UP000029725"/>
    </source>
</evidence>
<dbReference type="Pfam" id="PF22037">
    <property type="entry name" value="PSD13_N"/>
    <property type="match status" value="1"/>
</dbReference>
<keyword evidence="6" id="KW-1185">Reference proteome</keyword>
<organism evidence="5 6">
    <name type="scientific">Mitosporidium daphniae</name>
    <dbReference type="NCBI Taxonomy" id="1485682"/>
    <lineage>
        <taxon>Eukaryota</taxon>
        <taxon>Fungi</taxon>
        <taxon>Fungi incertae sedis</taxon>
        <taxon>Microsporidia</taxon>
        <taxon>Mitosporidium</taxon>
    </lineage>
</organism>
<keyword evidence="2 5" id="KW-0647">Proteasome</keyword>
<dbReference type="OrthoDB" id="1093at2759"/>
<dbReference type="InterPro" id="IPR000717">
    <property type="entry name" value="PCI_dom"/>
</dbReference>
<dbReference type="PANTHER" id="PTHR10539:SF0">
    <property type="entry name" value="26S PROTEASOME NON-ATPASE REGULATORY SUBUNIT 13"/>
    <property type="match status" value="1"/>
</dbReference>
<dbReference type="EMBL" id="JMKJ01000288">
    <property type="protein sequence ID" value="KGG51433.1"/>
    <property type="molecule type" value="Genomic_DNA"/>
</dbReference>
<dbReference type="GeneID" id="25259684"/>
<gene>
    <name evidence="5" type="ORF">DI09_35p210</name>
</gene>
<proteinExistence type="inferred from homology"/>
<dbReference type="InterPro" id="IPR054179">
    <property type="entry name" value="PSD13_N"/>
</dbReference>
<dbReference type="RefSeq" id="XP_013237860.1">
    <property type="nucleotide sequence ID" value="XM_013382406.1"/>
</dbReference>
<feature type="domain" description="PSD13 N-terminal" evidence="4">
    <location>
        <begin position="30"/>
        <end position="170"/>
    </location>
</feature>